<proteinExistence type="predicted"/>
<sequence>MTKLTPELALRHQRAADYFVRRRECDWTGADERELNAWLNDPVNRGIFEDFSRMDLDLQQIQRPRLASDPPQQGASVHGKRVGMTRPEVAVASGSTASWQPRRRALVPALLSGLLMVSGGWYWWDNHATYSLNVATGPAETREVDLPDGSRIALNFSSSVRIRYYPRHRETELIAGEAFFRVAPDTARPFTVDSGISQVRVVGTAFNVRAAPPRLVVKVLEGKVEVRPDRTREDRRALLLTAGAGVSIDPATGQHVAVAAPVSSVGDWRNGQLVFEQTPLADVAADLARYLGEAVSVEGERLRKLPVSGMVITSTPETFLRSLPDLLPVRVDRAAEGGWRISPRG</sequence>
<dbReference type="InterPro" id="IPR012373">
    <property type="entry name" value="Ferrdict_sens_TM"/>
</dbReference>
<dbReference type="InterPro" id="IPR006860">
    <property type="entry name" value="FecR"/>
</dbReference>
<comment type="caution">
    <text evidence="2">The sequence shown here is derived from an EMBL/GenBank/DDBJ whole genome shotgun (WGS) entry which is preliminary data.</text>
</comment>
<gene>
    <name evidence="2" type="ORF">P245_24865</name>
</gene>
<dbReference type="Gene3D" id="2.60.120.1440">
    <property type="match status" value="1"/>
</dbReference>
<evidence type="ECO:0000259" key="1">
    <source>
        <dbReference type="Pfam" id="PF04773"/>
    </source>
</evidence>
<dbReference type="PANTHER" id="PTHR30273:SF2">
    <property type="entry name" value="PROTEIN FECR"/>
    <property type="match status" value="1"/>
</dbReference>
<evidence type="ECO:0000313" key="3">
    <source>
        <dbReference type="Proteomes" id="UP000029567"/>
    </source>
</evidence>
<dbReference type="Gene3D" id="3.55.50.30">
    <property type="match status" value="1"/>
</dbReference>
<feature type="domain" description="FecR protein" evidence="1">
    <location>
        <begin position="134"/>
        <end position="225"/>
    </location>
</feature>
<name>A0A0E3B9R6_9BURK</name>
<accession>A0A0E3B9R6</accession>
<dbReference type="Pfam" id="PF04773">
    <property type="entry name" value="FecR"/>
    <property type="match status" value="1"/>
</dbReference>
<dbReference type="EMBL" id="AWTN01000135">
    <property type="protein sequence ID" value="KGG83732.1"/>
    <property type="molecule type" value="Genomic_DNA"/>
</dbReference>
<reference evidence="2 3" key="1">
    <citation type="submission" date="2013-09" db="EMBL/GenBank/DDBJ databases">
        <title>High correlation between genotypes and phenotypes of environmental bacteria Comamonas testosteroni strains.</title>
        <authorList>
            <person name="Liu L."/>
            <person name="Zhu W."/>
            <person name="Xia X."/>
            <person name="Xu B."/>
            <person name="Luo M."/>
            <person name="Wang G."/>
        </authorList>
    </citation>
    <scope>NUCLEOTIDE SEQUENCE [LARGE SCALE GENOMIC DNA]</scope>
    <source>
        <strain evidence="2 3">JL14</strain>
    </source>
</reference>
<evidence type="ECO:0000313" key="2">
    <source>
        <dbReference type="EMBL" id="KGG83732.1"/>
    </source>
</evidence>
<dbReference type="RefSeq" id="WP_034383180.1">
    <property type="nucleotide sequence ID" value="NZ_AWTN01000135.1"/>
</dbReference>
<organism evidence="2 3">
    <name type="scientific">Comamonas thiooxydans</name>
    <dbReference type="NCBI Taxonomy" id="363952"/>
    <lineage>
        <taxon>Bacteria</taxon>
        <taxon>Pseudomonadati</taxon>
        <taxon>Pseudomonadota</taxon>
        <taxon>Betaproteobacteria</taxon>
        <taxon>Burkholderiales</taxon>
        <taxon>Comamonadaceae</taxon>
        <taxon>Comamonas</taxon>
    </lineage>
</organism>
<dbReference type="Proteomes" id="UP000029567">
    <property type="component" value="Unassembled WGS sequence"/>
</dbReference>
<dbReference type="PANTHER" id="PTHR30273">
    <property type="entry name" value="PERIPLASMIC SIGNAL SENSOR AND SIGMA FACTOR ACTIVATOR FECR-RELATED"/>
    <property type="match status" value="1"/>
</dbReference>
<dbReference type="PIRSF" id="PIRSF018266">
    <property type="entry name" value="FecR"/>
    <property type="match status" value="1"/>
</dbReference>
<dbReference type="AlphaFoldDB" id="A0A0E3B9R6"/>
<protein>
    <submittedName>
        <fullName evidence="2">Anti-FecI sigma factor FecR</fullName>
    </submittedName>
</protein>
<dbReference type="GO" id="GO:0016989">
    <property type="term" value="F:sigma factor antagonist activity"/>
    <property type="evidence" value="ECO:0007669"/>
    <property type="project" value="TreeGrafter"/>
</dbReference>